<keyword evidence="3" id="KW-1185">Reference proteome</keyword>
<dbReference type="Pfam" id="PF18692">
    <property type="entry name" value="DUF5640"/>
    <property type="match status" value="1"/>
</dbReference>
<evidence type="ECO:0000313" key="3">
    <source>
        <dbReference type="Proteomes" id="UP000034076"/>
    </source>
</evidence>
<evidence type="ECO:0000313" key="2">
    <source>
        <dbReference type="EMBL" id="KKI49482.1"/>
    </source>
</evidence>
<evidence type="ECO:0000259" key="1">
    <source>
        <dbReference type="Pfam" id="PF18692"/>
    </source>
</evidence>
<sequence length="119" mass="13318">MKKVYIVILVLFVFCLFAGCGAGGLQEEASPLVGKWQSADLMEEVYEFKADGTGHNENALLAYDFKYDTDEDQLNIYAELFGMESDEAMVFSYSVNGDTLILTDMSTGEEGISYEYTRE</sequence>
<dbReference type="Proteomes" id="UP000034076">
    <property type="component" value="Unassembled WGS sequence"/>
</dbReference>
<name>A0A0M2NGD4_9FIRM</name>
<protein>
    <recommendedName>
        <fullName evidence="1">DUF5640 domain-containing protein</fullName>
    </recommendedName>
</protein>
<dbReference type="InterPro" id="IPR040984">
    <property type="entry name" value="DUF5640"/>
</dbReference>
<dbReference type="OrthoDB" id="9933951at2"/>
<reference evidence="2 3" key="1">
    <citation type="submission" date="2015-04" db="EMBL/GenBank/DDBJ databases">
        <title>Draft genome sequence of bacteremic isolate Catabacter hongkongensis type strain HKU16T.</title>
        <authorList>
            <person name="Lau S.K."/>
            <person name="Teng J.L."/>
            <person name="Huang Y."/>
            <person name="Curreem S.O."/>
            <person name="Tsui S.K."/>
            <person name="Woo P.C."/>
        </authorList>
    </citation>
    <scope>NUCLEOTIDE SEQUENCE [LARGE SCALE GENOMIC DNA]</scope>
    <source>
        <strain evidence="2 3">HKU16</strain>
    </source>
</reference>
<dbReference type="EMBL" id="LAYJ01000133">
    <property type="protein sequence ID" value="KKI49482.1"/>
    <property type="molecule type" value="Genomic_DNA"/>
</dbReference>
<dbReference type="AlphaFoldDB" id="A0A0M2NGD4"/>
<dbReference type="RefSeq" id="WP_046444808.1">
    <property type="nucleotide sequence ID" value="NZ_LAYJ01000133.1"/>
</dbReference>
<dbReference type="PROSITE" id="PS51257">
    <property type="entry name" value="PROKAR_LIPOPROTEIN"/>
    <property type="match status" value="1"/>
</dbReference>
<comment type="caution">
    <text evidence="2">The sequence shown here is derived from an EMBL/GenBank/DDBJ whole genome shotgun (WGS) entry which is preliminary data.</text>
</comment>
<gene>
    <name evidence="2" type="ORF">CHK_3060</name>
</gene>
<proteinExistence type="predicted"/>
<accession>A0A0M2NGD4</accession>
<organism evidence="2 3">
    <name type="scientific">Christensenella hongkongensis</name>
    <dbReference type="NCBI Taxonomy" id="270498"/>
    <lineage>
        <taxon>Bacteria</taxon>
        <taxon>Bacillati</taxon>
        <taxon>Bacillota</taxon>
        <taxon>Clostridia</taxon>
        <taxon>Christensenellales</taxon>
        <taxon>Christensenellaceae</taxon>
        <taxon>Christensenella</taxon>
    </lineage>
</organism>
<dbReference type="STRING" id="270498.CHK_3060"/>
<feature type="domain" description="DUF5640" evidence="1">
    <location>
        <begin position="30"/>
        <end position="117"/>
    </location>
</feature>